<name>A0ABT8E7Q0_9BACL</name>
<evidence type="ECO:0000256" key="2">
    <source>
        <dbReference type="ARBA" id="ARBA00007886"/>
    </source>
</evidence>
<evidence type="ECO:0000256" key="3">
    <source>
        <dbReference type="ARBA" id="ARBA00022544"/>
    </source>
</evidence>
<evidence type="ECO:0000256" key="4">
    <source>
        <dbReference type="ARBA" id="ARBA00022729"/>
    </source>
</evidence>
<feature type="domain" description="Spore germination GerAC-like C-terminal" evidence="8">
    <location>
        <begin position="199"/>
        <end position="357"/>
    </location>
</feature>
<organism evidence="10 11">
    <name type="scientific">Fictibacillus terranigra</name>
    <dbReference type="NCBI Taxonomy" id="3058424"/>
    <lineage>
        <taxon>Bacteria</taxon>
        <taxon>Bacillati</taxon>
        <taxon>Bacillota</taxon>
        <taxon>Bacilli</taxon>
        <taxon>Bacillales</taxon>
        <taxon>Fictibacillaceae</taxon>
        <taxon>Fictibacillus</taxon>
    </lineage>
</organism>
<evidence type="ECO:0000256" key="7">
    <source>
        <dbReference type="ARBA" id="ARBA00023288"/>
    </source>
</evidence>
<dbReference type="Pfam" id="PF25198">
    <property type="entry name" value="Spore_GerAC_N"/>
    <property type="match status" value="1"/>
</dbReference>
<proteinExistence type="inferred from homology"/>
<dbReference type="PANTHER" id="PTHR35789:SF1">
    <property type="entry name" value="SPORE GERMINATION PROTEIN B3"/>
    <property type="match status" value="1"/>
</dbReference>
<dbReference type="EMBL" id="JAUHLN010000002">
    <property type="protein sequence ID" value="MDN4073921.1"/>
    <property type="molecule type" value="Genomic_DNA"/>
</dbReference>
<evidence type="ECO:0000259" key="8">
    <source>
        <dbReference type="Pfam" id="PF05504"/>
    </source>
</evidence>
<dbReference type="InterPro" id="IPR008844">
    <property type="entry name" value="Spore_GerAC-like"/>
</dbReference>
<dbReference type="Pfam" id="PF05504">
    <property type="entry name" value="Spore_GerAC"/>
    <property type="match status" value="1"/>
</dbReference>
<protein>
    <submittedName>
        <fullName evidence="10">Ger(X)C family spore germination protein</fullName>
    </submittedName>
</protein>
<dbReference type="InterPro" id="IPR038501">
    <property type="entry name" value="Spore_GerAC_C_sf"/>
</dbReference>
<keyword evidence="3" id="KW-0309">Germination</keyword>
<gene>
    <name evidence="10" type="ORF">QYF49_12990</name>
</gene>
<comment type="similarity">
    <text evidence="2">Belongs to the GerABKC lipoprotein family.</text>
</comment>
<keyword evidence="7" id="KW-0449">Lipoprotein</keyword>
<keyword evidence="6" id="KW-0564">Palmitate</keyword>
<dbReference type="PROSITE" id="PS51257">
    <property type="entry name" value="PROKAR_LIPOPROTEIN"/>
    <property type="match status" value="1"/>
</dbReference>
<evidence type="ECO:0000259" key="9">
    <source>
        <dbReference type="Pfam" id="PF25198"/>
    </source>
</evidence>
<dbReference type="PANTHER" id="PTHR35789">
    <property type="entry name" value="SPORE GERMINATION PROTEIN B3"/>
    <property type="match status" value="1"/>
</dbReference>
<reference evidence="10" key="1">
    <citation type="submission" date="2023-06" db="EMBL/GenBank/DDBJ databases">
        <title>Draft Genome Sequences of Representative Paenibacillus Polymyxa, Bacillus cereus, Fictibacillus sp., and Brevibacillus agri Strains Isolated from Amazonian Dark Earth.</title>
        <authorList>
            <person name="Pellegrinetti T.A."/>
            <person name="Cunha I.C.M."/>
            <person name="Chaves M.G."/>
            <person name="Freitas A.S."/>
            <person name="Silva A.V.R."/>
            <person name="Tsai S.M."/>
            <person name="Mendes L.W."/>
        </authorList>
    </citation>
    <scope>NUCLEOTIDE SEQUENCE</scope>
    <source>
        <strain evidence="10">CENA-BCM004</strain>
    </source>
</reference>
<keyword evidence="5" id="KW-0472">Membrane</keyword>
<sequence length="360" mass="40795">MRKIKTAFISFLLLAAGCTPQKQVLEDIQLVGAVGYDYVDGKKIEATVAVPVSTGGSQQATLSSTTFSAKSHTSKNIRQVLQSESPRPFATGRVSTIMFDEELAEHGITKIIDSIQRDPSVGRNIYLAVVKGKTKDLLNKQYPVGDIAPVYLKRLIEQNTELTLPRYNLHHFNYSYYGKGSDPFMAYIDQKEGHIRIAGLALFDHSKYVGHITFSDTFIFKLMYENFRQGTHEFKLGKENHLTVENLNSRVNYDITHSKTNPKINIKIHIKGKVNDAAATPLYEKKKIDMIERTIKKQTEHQAEAMVDRFQKKGIDPLGLGDITRSRYRHFNFNEWKKAYPDVPVDVNVDIRVTQAGIVE</sequence>
<dbReference type="RefSeq" id="WP_290400009.1">
    <property type="nucleotide sequence ID" value="NZ_JAUHLN010000002.1"/>
</dbReference>
<dbReference type="InterPro" id="IPR046953">
    <property type="entry name" value="Spore_GerAC-like_C"/>
</dbReference>
<comment type="subcellular location">
    <subcellularLocation>
        <location evidence="1">Membrane</location>
        <topology evidence="1">Lipid-anchor</topology>
    </subcellularLocation>
</comment>
<dbReference type="Gene3D" id="3.30.300.210">
    <property type="entry name" value="Nutrient germinant receptor protein C, domain 3"/>
    <property type="match status" value="1"/>
</dbReference>
<evidence type="ECO:0000256" key="1">
    <source>
        <dbReference type="ARBA" id="ARBA00004635"/>
    </source>
</evidence>
<dbReference type="NCBIfam" id="TIGR02887">
    <property type="entry name" value="spore_ger_x_C"/>
    <property type="match status" value="1"/>
</dbReference>
<keyword evidence="11" id="KW-1185">Reference proteome</keyword>
<evidence type="ECO:0000313" key="10">
    <source>
        <dbReference type="EMBL" id="MDN4073921.1"/>
    </source>
</evidence>
<evidence type="ECO:0000256" key="6">
    <source>
        <dbReference type="ARBA" id="ARBA00023139"/>
    </source>
</evidence>
<evidence type="ECO:0000313" key="11">
    <source>
        <dbReference type="Proteomes" id="UP001168694"/>
    </source>
</evidence>
<comment type="caution">
    <text evidence="10">The sequence shown here is derived from an EMBL/GenBank/DDBJ whole genome shotgun (WGS) entry which is preliminary data.</text>
</comment>
<dbReference type="Proteomes" id="UP001168694">
    <property type="component" value="Unassembled WGS sequence"/>
</dbReference>
<feature type="domain" description="Spore germination protein N-terminal" evidence="9">
    <location>
        <begin position="22"/>
        <end position="189"/>
    </location>
</feature>
<dbReference type="InterPro" id="IPR057336">
    <property type="entry name" value="GerAC_N"/>
</dbReference>
<accession>A0ABT8E7Q0</accession>
<keyword evidence="4" id="KW-0732">Signal</keyword>
<evidence type="ECO:0000256" key="5">
    <source>
        <dbReference type="ARBA" id="ARBA00023136"/>
    </source>
</evidence>